<reference evidence="2 3" key="1">
    <citation type="submission" date="2020-08" db="EMBL/GenBank/DDBJ databases">
        <title>Genomic Encyclopedia of Archaeal and Bacterial Type Strains, Phase II (KMG-II): from individual species to whole genera.</title>
        <authorList>
            <person name="Goeker M."/>
        </authorList>
    </citation>
    <scope>NUCLEOTIDE SEQUENCE [LARGE SCALE GENOMIC DNA]</scope>
    <source>
        <strain evidence="2 3">DSM 43850</strain>
    </source>
</reference>
<proteinExistence type="predicted"/>
<sequence>MATDGHSGDAAWCHNRARELRAKGFTWAQVVDVLALDRKASPLRLHRLAHNRSGTDVVDEINQRDPANTAALRVQRLYDYEMWPDGGRRPSVWTLPVLARIYQTSARRLITDAVYASYGPADQGNLDAADFSHLDANHPRRAAAPPAEPARQGGEDESARRPWLGPGQAAESDEVTRLASSTSEDSVALFRAVVQLETEPQRQETLFRLALGMGGVSGLPLVHKLSPEERDRLAGVTLDPRRADASTVQIFKKLTEMCRHLDDARGPETVIRAMLHYRALVAEMLRDAARTSLWQSLVRVYAELSQFTGWLLYDVGHYAAANRHFQEGLAAAQEVRDIGTVTYIHCCLTHMACFRGEIPTALDHAFAARGWASQSGSPLLASYTEQMAAWAYSLEGWEVPTAKAMLRAQKLLPDTLGEADPPYLYFVDRGFTVGFGVGCWLRLDRTKRALVESADAIALTDPLLARNRGFRLLDRAGALIAQRELPEAATVALEIADLAARHSSARLSRWLRNLRDQMQPWATLPEVQLLDEHIAAQRQAAW</sequence>
<feature type="compositionally biased region" description="Low complexity" evidence="1">
    <location>
        <begin position="142"/>
        <end position="151"/>
    </location>
</feature>
<protein>
    <submittedName>
        <fullName evidence="2">Uncharacterized protein</fullName>
    </submittedName>
</protein>
<evidence type="ECO:0000313" key="2">
    <source>
        <dbReference type="EMBL" id="MBA8930731.1"/>
    </source>
</evidence>
<name>A0ABR6BUZ1_9PSEU</name>
<dbReference type="Proteomes" id="UP000517916">
    <property type="component" value="Unassembled WGS sequence"/>
</dbReference>
<feature type="region of interest" description="Disordered" evidence="1">
    <location>
        <begin position="139"/>
        <end position="179"/>
    </location>
</feature>
<dbReference type="EMBL" id="JACJID010000007">
    <property type="protein sequence ID" value="MBA8930731.1"/>
    <property type="molecule type" value="Genomic_DNA"/>
</dbReference>
<keyword evidence="3" id="KW-1185">Reference proteome</keyword>
<organism evidence="2 3">
    <name type="scientific">Kutzneria viridogrisea</name>
    <dbReference type="NCBI Taxonomy" id="47990"/>
    <lineage>
        <taxon>Bacteria</taxon>
        <taxon>Bacillati</taxon>
        <taxon>Actinomycetota</taxon>
        <taxon>Actinomycetes</taxon>
        <taxon>Pseudonocardiales</taxon>
        <taxon>Pseudonocardiaceae</taxon>
        <taxon>Kutzneria</taxon>
    </lineage>
</organism>
<evidence type="ECO:0000256" key="1">
    <source>
        <dbReference type="SAM" id="MobiDB-lite"/>
    </source>
</evidence>
<dbReference type="RefSeq" id="WP_182840032.1">
    <property type="nucleotide sequence ID" value="NZ_BAAABQ010000070.1"/>
</dbReference>
<evidence type="ECO:0000313" key="3">
    <source>
        <dbReference type="Proteomes" id="UP000517916"/>
    </source>
</evidence>
<gene>
    <name evidence="2" type="ORF">BC739_007978</name>
</gene>
<comment type="caution">
    <text evidence="2">The sequence shown here is derived from an EMBL/GenBank/DDBJ whole genome shotgun (WGS) entry which is preliminary data.</text>
</comment>
<accession>A0ABR6BUZ1</accession>